<proteinExistence type="predicted"/>
<evidence type="ECO:0000313" key="2">
    <source>
        <dbReference type="Proteomes" id="UP000001916"/>
    </source>
</evidence>
<dbReference type="HOGENOM" id="CLU_085300_0_0_0"/>
<dbReference type="PANTHER" id="PTHR36456:SF1">
    <property type="entry name" value="UPF0232 PROTEIN SCO3875"/>
    <property type="match status" value="1"/>
</dbReference>
<dbReference type="RefSeq" id="WP_013156610.1">
    <property type="nucleotide sequence ID" value="NC_014212.1"/>
</dbReference>
<dbReference type="InterPro" id="IPR007922">
    <property type="entry name" value="DciA-like"/>
</dbReference>
<dbReference type="AlphaFoldDB" id="D7BG81"/>
<gene>
    <name evidence="1" type="ordered locus">Mesil_0055</name>
</gene>
<accession>D7BG81</accession>
<organism evidence="1 2">
    <name type="scientific">Allomeiothermus silvanus (strain ATCC 700542 / DSM 9946 / NBRC 106475 / NCIMB 13440 / VI-R2)</name>
    <name type="common">Thermus silvanus</name>
    <dbReference type="NCBI Taxonomy" id="526227"/>
    <lineage>
        <taxon>Bacteria</taxon>
        <taxon>Thermotogati</taxon>
        <taxon>Deinococcota</taxon>
        <taxon>Deinococci</taxon>
        <taxon>Thermales</taxon>
        <taxon>Thermaceae</taxon>
        <taxon>Allomeiothermus</taxon>
    </lineage>
</organism>
<dbReference type="Pfam" id="PF05258">
    <property type="entry name" value="DciA"/>
    <property type="match status" value="1"/>
</dbReference>
<evidence type="ECO:0000313" key="1">
    <source>
        <dbReference type="EMBL" id="ADH62002.1"/>
    </source>
</evidence>
<keyword evidence="2" id="KW-1185">Reference proteome</keyword>
<dbReference type="PANTHER" id="PTHR36456">
    <property type="entry name" value="UPF0232 PROTEIN SCO3875"/>
    <property type="match status" value="1"/>
</dbReference>
<protein>
    <recommendedName>
        <fullName evidence="3">DUF721 domain-containing protein</fullName>
    </recommendedName>
</protein>
<dbReference type="EMBL" id="CP002042">
    <property type="protein sequence ID" value="ADH62002.1"/>
    <property type="molecule type" value="Genomic_DNA"/>
</dbReference>
<dbReference type="KEGG" id="msv:Mesil_0055"/>
<dbReference type="OrthoDB" id="30844at2"/>
<dbReference type="Proteomes" id="UP000001916">
    <property type="component" value="Chromosome"/>
</dbReference>
<name>D7BG81_ALLS1</name>
<evidence type="ECO:0008006" key="3">
    <source>
        <dbReference type="Google" id="ProtNLM"/>
    </source>
</evidence>
<reference evidence="1 2" key="1">
    <citation type="journal article" date="2010" name="Stand. Genomic Sci.">
        <title>Complete genome sequence of Meiothermus silvanus type strain (VI-R2).</title>
        <authorList>
            <person name="Sikorski J."/>
            <person name="Tindall B.J."/>
            <person name="Lowry S."/>
            <person name="Lucas S."/>
            <person name="Nolan M."/>
            <person name="Copeland A."/>
            <person name="Glavina Del Rio T."/>
            <person name="Tice H."/>
            <person name="Cheng J.F."/>
            <person name="Han C."/>
            <person name="Pitluck S."/>
            <person name="Liolios K."/>
            <person name="Ivanova N."/>
            <person name="Mavromatis K."/>
            <person name="Mikhailova N."/>
            <person name="Pati A."/>
            <person name="Goodwin L."/>
            <person name="Chen A."/>
            <person name="Palaniappan K."/>
            <person name="Land M."/>
            <person name="Hauser L."/>
            <person name="Chang Y.J."/>
            <person name="Jeffries C.D."/>
            <person name="Rohde M."/>
            <person name="Goker M."/>
            <person name="Woyke T."/>
            <person name="Bristow J."/>
            <person name="Eisen J.A."/>
            <person name="Markowitz V."/>
            <person name="Hugenholtz P."/>
            <person name="Kyrpides N.C."/>
            <person name="Klenk H.P."/>
            <person name="Lapidus A."/>
        </authorList>
    </citation>
    <scope>NUCLEOTIDE SEQUENCE [LARGE SCALE GENOMIC DNA]</scope>
    <source>
        <strain evidence="2">ATCC 700542 / DSM 9946 / VI-R2</strain>
    </source>
</reference>
<dbReference type="STRING" id="526227.Mesil_0055"/>
<sequence>MARRSSNVHRPAELLGKVLKTHGLEHGFKRGKVLALWPEIAGEMLAQMSEAAALEEGVLLVYVPDSAAAFHLKFQREEFLKRYEKRLPGAVSDIRFREKRFARKGTGKVQAAPLPPLSPEEESRLRALADKTTDELKAAVYRAARAVLQRQKLSPHPPCMICGSPEPENPCKSCQRLLEDPAVKREAGRLTRKPLHPRLEGEPLQAAKYLAQMRLEAQLRELLPQVVKEPDLVAVLQDTARRYLQLRSGQSEVRPYLHLLPETLRQFLKEL</sequence>
<dbReference type="eggNOG" id="COG5512">
    <property type="taxonomic scope" value="Bacteria"/>
</dbReference>